<accession>X5ES58</accession>
<reference evidence="2" key="2">
    <citation type="submission" date="2014-02" db="EMBL/GenBank/DDBJ databases">
        <title>Complete Genome Sequence of Neisseria meningitides, serogroup A strain 510612.</title>
        <authorList>
            <person name="Zhang X."/>
            <person name="Zhang Y."/>
            <person name="Yang J."/>
            <person name="Zhu Y."/>
            <person name="Jin Q."/>
        </authorList>
    </citation>
    <scope>NUCLEOTIDE SEQUENCE</scope>
    <source>
        <strain evidence="2">NMA510612</strain>
    </source>
</reference>
<dbReference type="Proteomes" id="UP000023582">
    <property type="component" value="Chromosome"/>
</dbReference>
<reference evidence="1 2" key="1">
    <citation type="journal article" date="2014" name="Genome Announc.">
        <title>Complete Genome Sequence of Neisseria meningitidis Serogroup A Strain NMA510612, Isolated from a Patient with Bacterial Meningitis in China.</title>
        <authorList>
            <person name="Zhang Y."/>
            <person name="Yang J."/>
            <person name="Xu L."/>
            <person name="Zhu Y."/>
            <person name="Liu B."/>
            <person name="Shao Z."/>
            <person name="Zhang X."/>
            <person name="Jin Q."/>
        </authorList>
    </citation>
    <scope>NUCLEOTIDE SEQUENCE [LARGE SCALE GENOMIC DNA]</scope>
    <source>
        <strain evidence="2">NMA510612</strain>
    </source>
</reference>
<proteinExistence type="predicted"/>
<gene>
    <name evidence="1" type="ORF">NMA510612_1577</name>
</gene>
<name>X5ES58_NEIME</name>
<dbReference type="EMBL" id="CP007524">
    <property type="protein sequence ID" value="AHW75864.1"/>
    <property type="molecule type" value="Genomic_DNA"/>
</dbReference>
<organism evidence="1 2">
    <name type="scientific">Neisseria meningitidis</name>
    <dbReference type="NCBI Taxonomy" id="487"/>
    <lineage>
        <taxon>Bacteria</taxon>
        <taxon>Pseudomonadati</taxon>
        <taxon>Pseudomonadota</taxon>
        <taxon>Betaproteobacteria</taxon>
        <taxon>Neisseriales</taxon>
        <taxon>Neisseriaceae</taxon>
        <taxon>Neisseria</taxon>
    </lineage>
</organism>
<dbReference type="KEGG" id="nmx:NMA510612_1577"/>
<evidence type="ECO:0000313" key="2">
    <source>
        <dbReference type="Proteomes" id="UP000023582"/>
    </source>
</evidence>
<sequence length="106" mass="11853">MPARVGFGGTVRRINGQKPACPFPQFLIYCVPSKDALLFLTISFGGRAEEFFDAIIKINIFFFPVETPASGPEKSDCGTEAPASDSVRNKWRCFYVPFYVLKHIGR</sequence>
<protein>
    <submittedName>
        <fullName evidence="1">Uncharacterized protein</fullName>
    </submittedName>
</protein>
<dbReference type="AlphaFoldDB" id="X5ES58"/>
<dbReference type="PATRIC" id="fig|487.1203.peg.731"/>
<evidence type="ECO:0000313" key="1">
    <source>
        <dbReference type="EMBL" id="AHW75864.1"/>
    </source>
</evidence>